<dbReference type="Gene3D" id="1.50.10.10">
    <property type="match status" value="1"/>
</dbReference>
<keyword evidence="1" id="KW-0378">Hydrolase</keyword>
<dbReference type="PANTHER" id="PTHR41814">
    <property type="entry name" value="EXPRESSED PROTEIN"/>
    <property type="match status" value="1"/>
</dbReference>
<keyword evidence="2" id="KW-0732">Signal</keyword>
<dbReference type="PANTHER" id="PTHR41814:SF1">
    <property type="entry name" value="CELLULASE"/>
    <property type="match status" value="1"/>
</dbReference>
<dbReference type="Pfam" id="PF07470">
    <property type="entry name" value="Glyco_hydro_88"/>
    <property type="match status" value="1"/>
</dbReference>
<dbReference type="SUPFAM" id="SSF48208">
    <property type="entry name" value="Six-hairpin glycosidases"/>
    <property type="match status" value="1"/>
</dbReference>
<dbReference type="Proteomes" id="UP001182556">
    <property type="component" value="Unassembled WGS sequence"/>
</dbReference>
<dbReference type="AlphaFoldDB" id="A0AAD9CXS5"/>
<dbReference type="GO" id="GO:0016787">
    <property type="term" value="F:hydrolase activity"/>
    <property type="evidence" value="ECO:0007669"/>
    <property type="project" value="UniProtKB-KW"/>
</dbReference>
<evidence type="ECO:0000256" key="2">
    <source>
        <dbReference type="SAM" id="SignalP"/>
    </source>
</evidence>
<comment type="caution">
    <text evidence="3">The sequence shown here is derived from an EMBL/GenBank/DDBJ whole genome shotgun (WGS) entry which is preliminary data.</text>
</comment>
<evidence type="ECO:0000313" key="3">
    <source>
        <dbReference type="EMBL" id="KAK1923929.1"/>
    </source>
</evidence>
<name>A0AAD9CXS5_PAPLA</name>
<protein>
    <submittedName>
        <fullName evidence="3">Uncharacterized protein</fullName>
    </submittedName>
</protein>
<reference evidence="3" key="1">
    <citation type="submission" date="2023-02" db="EMBL/GenBank/DDBJ databases">
        <title>Identification and recombinant expression of a fungal hydrolase from Papiliotrema laurentii that hydrolyzes apple cutin and clears colloidal polyester polyurethane.</title>
        <authorList>
            <consortium name="DOE Joint Genome Institute"/>
            <person name="Roman V.A."/>
            <person name="Bojanowski C."/>
            <person name="Crable B.R."/>
            <person name="Wagner D.N."/>
            <person name="Hung C.S."/>
            <person name="Nadeau L.J."/>
            <person name="Schratz L."/>
            <person name="Haridas S."/>
            <person name="Pangilinan J."/>
            <person name="Lipzen A."/>
            <person name="Na H."/>
            <person name="Yan M."/>
            <person name="Ng V."/>
            <person name="Grigoriev I.V."/>
            <person name="Spatafora J.W."/>
            <person name="Barlow D."/>
            <person name="Biffinger J."/>
            <person name="Kelley-Loughnane N."/>
            <person name="Varaljay V.A."/>
            <person name="Crookes-Goodson W.J."/>
        </authorList>
    </citation>
    <scope>NUCLEOTIDE SEQUENCE</scope>
    <source>
        <strain evidence="3">5307AH</strain>
    </source>
</reference>
<dbReference type="InterPro" id="IPR012341">
    <property type="entry name" value="6hp_glycosidase-like_sf"/>
</dbReference>
<proteinExistence type="predicted"/>
<feature type="chain" id="PRO_5042051564" evidence="2">
    <location>
        <begin position="19"/>
        <end position="470"/>
    </location>
</feature>
<gene>
    <name evidence="3" type="ORF">DB88DRAFT_488485</name>
</gene>
<organism evidence="3 4">
    <name type="scientific">Papiliotrema laurentii</name>
    <name type="common">Cryptococcus laurentii</name>
    <dbReference type="NCBI Taxonomy" id="5418"/>
    <lineage>
        <taxon>Eukaryota</taxon>
        <taxon>Fungi</taxon>
        <taxon>Dikarya</taxon>
        <taxon>Basidiomycota</taxon>
        <taxon>Agaricomycotina</taxon>
        <taxon>Tremellomycetes</taxon>
        <taxon>Tremellales</taxon>
        <taxon>Rhynchogastremaceae</taxon>
        <taxon>Papiliotrema</taxon>
    </lineage>
</organism>
<dbReference type="InterPro" id="IPR010905">
    <property type="entry name" value="Glyco_hydro_88"/>
</dbReference>
<sequence length="470" mass="50842">MRLIYLLPFLPALAASIALPQPHLPARNAHPKRQTARVASAVHNAVTALPKPGLPANALLVTGHSVDLLPVSPNTEINSDTYRTLTRQLPTVMTHAIESSKHSWEIGSLVESLLEVYVPRLAPFEFSRAAFNADIPWAALWVVEAWLKDYDWSGSPGNDNNPTSVVDLAQYLDASTSPTGLWPKPLINGDGALGDPVAMGMGVWLLARYAMRPEVRSGLRSGLSSSQLAWACGNQLAYLRQGATSDNGTISQREGHFQLWADMGSMIPPFPAYLGSDVSSDDLLRLGIDQWQLESSALLDPSTGLYRHINDFDPYFWATGNGWMLHGGLRVLASIEQAGRADAFKTQIDDVRTTLGTVFTALFAQLDSDGLLPNYMLHWDESLGGGETAGTALVVAAYYRYIDMYPTAATSSNTAAAARAFDGVVDKLDNSGWLTSVVNPMGPWVIDGAQSPEGQSFVGMMWAARTKVGL</sequence>
<evidence type="ECO:0000313" key="4">
    <source>
        <dbReference type="Proteomes" id="UP001182556"/>
    </source>
</evidence>
<accession>A0AAD9CXS5</accession>
<dbReference type="EMBL" id="JAODAN010000005">
    <property type="protein sequence ID" value="KAK1923929.1"/>
    <property type="molecule type" value="Genomic_DNA"/>
</dbReference>
<feature type="signal peptide" evidence="2">
    <location>
        <begin position="1"/>
        <end position="18"/>
    </location>
</feature>
<dbReference type="InterPro" id="IPR008928">
    <property type="entry name" value="6-hairpin_glycosidase_sf"/>
</dbReference>
<evidence type="ECO:0000256" key="1">
    <source>
        <dbReference type="ARBA" id="ARBA00022801"/>
    </source>
</evidence>
<keyword evidence="4" id="KW-1185">Reference proteome</keyword>
<dbReference type="GO" id="GO:0005975">
    <property type="term" value="P:carbohydrate metabolic process"/>
    <property type="evidence" value="ECO:0007669"/>
    <property type="project" value="InterPro"/>
</dbReference>